<dbReference type="FunFam" id="2.60.34.20:FF:000001">
    <property type="entry name" value="protein AAR2 homolog"/>
    <property type="match status" value="1"/>
</dbReference>
<evidence type="ECO:0000259" key="2">
    <source>
        <dbReference type="Pfam" id="PF05282"/>
    </source>
</evidence>
<dbReference type="CDD" id="cd13778">
    <property type="entry name" value="Aar2_C"/>
    <property type="match status" value="1"/>
</dbReference>
<dbReference type="GO" id="GO:0000244">
    <property type="term" value="P:spliceosomal tri-snRNP complex assembly"/>
    <property type="evidence" value="ECO:0007669"/>
    <property type="project" value="TreeGrafter"/>
</dbReference>
<dbReference type="PANTHER" id="PTHR12689">
    <property type="entry name" value="A1 CISTRON SPLICING FACTOR AAR2-RELATED"/>
    <property type="match status" value="1"/>
</dbReference>
<comment type="similarity">
    <text evidence="1">Belongs to the AAR2 family.</text>
</comment>
<feature type="domain" description="AAR2 C-terminal" evidence="2">
    <location>
        <begin position="198"/>
        <end position="369"/>
    </location>
</feature>
<gene>
    <name evidence="4" type="ORF">KFK09_009951</name>
</gene>
<dbReference type="EMBL" id="JAGYWB010000008">
    <property type="protein sequence ID" value="KAI0513919.1"/>
    <property type="molecule type" value="Genomic_DNA"/>
</dbReference>
<dbReference type="InterPro" id="IPR033648">
    <property type="entry name" value="AAR2_C"/>
</dbReference>
<dbReference type="InterPro" id="IPR007946">
    <property type="entry name" value="AAR2"/>
</dbReference>
<organism evidence="4 5">
    <name type="scientific">Dendrobium nobile</name>
    <name type="common">Orchid</name>
    <dbReference type="NCBI Taxonomy" id="94219"/>
    <lineage>
        <taxon>Eukaryota</taxon>
        <taxon>Viridiplantae</taxon>
        <taxon>Streptophyta</taxon>
        <taxon>Embryophyta</taxon>
        <taxon>Tracheophyta</taxon>
        <taxon>Spermatophyta</taxon>
        <taxon>Magnoliopsida</taxon>
        <taxon>Liliopsida</taxon>
        <taxon>Asparagales</taxon>
        <taxon>Orchidaceae</taxon>
        <taxon>Epidendroideae</taxon>
        <taxon>Malaxideae</taxon>
        <taxon>Dendrobiinae</taxon>
        <taxon>Dendrobium</taxon>
    </lineage>
</organism>
<dbReference type="Proteomes" id="UP000829196">
    <property type="component" value="Unassembled WGS sequence"/>
</dbReference>
<evidence type="ECO:0000256" key="1">
    <source>
        <dbReference type="ARBA" id="ARBA00006281"/>
    </source>
</evidence>
<comment type="caution">
    <text evidence="4">The sequence shown here is derived from an EMBL/GenBank/DDBJ whole genome shotgun (WGS) entry which is preliminary data.</text>
</comment>
<accession>A0A8T3BMG1</accession>
<dbReference type="InterPro" id="IPR033647">
    <property type="entry name" value="Aar2_N"/>
</dbReference>
<name>A0A8T3BMG1_DENNO</name>
<dbReference type="Gene3D" id="2.60.34.20">
    <property type="match status" value="1"/>
</dbReference>
<dbReference type="Gene3D" id="1.25.40.550">
    <property type="entry name" value="Aar2, C-terminal domain-like"/>
    <property type="match status" value="1"/>
</dbReference>
<evidence type="ECO:0000259" key="3">
    <source>
        <dbReference type="Pfam" id="PF20981"/>
    </source>
</evidence>
<evidence type="ECO:0000313" key="4">
    <source>
        <dbReference type="EMBL" id="KAI0513919.1"/>
    </source>
</evidence>
<dbReference type="Pfam" id="PF05282">
    <property type="entry name" value="AAR2"/>
    <property type="match status" value="1"/>
</dbReference>
<dbReference type="PANTHER" id="PTHR12689:SF4">
    <property type="entry name" value="PROTEIN AAR2 HOMOLOG"/>
    <property type="match status" value="1"/>
</dbReference>
<dbReference type="AlphaFoldDB" id="A0A8T3BMG1"/>
<dbReference type="SMR" id="A0A8T3BMG1"/>
<dbReference type="OrthoDB" id="201752at2759"/>
<dbReference type="InterPro" id="IPR038516">
    <property type="entry name" value="AAR2_N_sf"/>
</dbReference>
<dbReference type="InterPro" id="IPR038514">
    <property type="entry name" value="AAR2_C_sf"/>
</dbReference>
<evidence type="ECO:0008006" key="6">
    <source>
        <dbReference type="Google" id="ProtNLM"/>
    </source>
</evidence>
<keyword evidence="5" id="KW-1185">Reference proteome</keyword>
<feature type="domain" description="AAR2 N-terminal" evidence="3">
    <location>
        <begin position="17"/>
        <end position="148"/>
    </location>
</feature>
<reference evidence="4" key="1">
    <citation type="journal article" date="2022" name="Front. Genet.">
        <title>Chromosome-Scale Assembly of the Dendrobium nobile Genome Provides Insights Into the Molecular Mechanism of the Biosynthesis of the Medicinal Active Ingredient of Dendrobium.</title>
        <authorList>
            <person name="Xu Q."/>
            <person name="Niu S.-C."/>
            <person name="Li K.-L."/>
            <person name="Zheng P.-J."/>
            <person name="Zhang X.-J."/>
            <person name="Jia Y."/>
            <person name="Liu Y."/>
            <person name="Niu Y.-X."/>
            <person name="Yu L.-H."/>
            <person name="Chen D.-F."/>
            <person name="Zhang G.-Q."/>
        </authorList>
    </citation>
    <scope>NUCLEOTIDE SEQUENCE</scope>
    <source>
        <tissue evidence="4">Leaf</tissue>
    </source>
</reference>
<evidence type="ECO:0000313" key="5">
    <source>
        <dbReference type="Proteomes" id="UP000829196"/>
    </source>
</evidence>
<proteinExistence type="inferred from homology"/>
<dbReference type="Pfam" id="PF20981">
    <property type="entry name" value="AAR2_1st"/>
    <property type="match status" value="1"/>
</dbReference>
<protein>
    <recommendedName>
        <fullName evidence="6">Protein AAR2 homolog</fullName>
    </recommendedName>
</protein>
<sequence length="402" mass="46358">MASGLDRETALELVKKGGTLLLLDVPQFTLFGIDTQIFSVGPNFKGIKMLPPGPHFVYYCSSNKEGHEFSPTISFFLTIHPFEIIVRKWCPREEQLIKVSEDEECRYSEMVKHMEFDQHLGPYPLDHYGNWKHLSCYISESTISRIEPIGAEISILHESVLFDQGQKSEMEKSWLVQLKNSSFSECSLEKNVKRRCFYTTIPKIVKSKNTTGEELTALNLDKTKLLENILMTNFGGEEDLLLGELQFSFIAFMMGQSLEAFMQWKDLVSLLFSCTEAPLRMRSQLFTKFIRVIYFQLKHGFHKEQKGDIVDKGLSLFLDDEWFSKDIFLYRLCMEFFRLVLNAEVIDGDLLSWTKKLKKFLETTLGWDFVVLDAMLDEDDEFAPVVVPFNEAAPMSDEAPAD</sequence>
<dbReference type="FunFam" id="1.25.40.550:FF:000002">
    <property type="entry name" value="AAR2 protein family"/>
    <property type="match status" value="1"/>
</dbReference>
<dbReference type="CDD" id="cd13777">
    <property type="entry name" value="Aar2_N"/>
    <property type="match status" value="1"/>
</dbReference>